<feature type="transmembrane region" description="Helical" evidence="6">
    <location>
        <begin position="92"/>
        <end position="111"/>
    </location>
</feature>
<reference evidence="7" key="1">
    <citation type="submission" date="2021-02" db="EMBL/GenBank/DDBJ databases">
        <authorList>
            <person name="Nowell W R."/>
        </authorList>
    </citation>
    <scope>NUCLEOTIDE SEQUENCE</scope>
</reference>
<sequence>MANDIAKQSSDSTDTMIEIKSDQQDEFSVPKLSSAQFEKLLHHIGGPSVPPPVPTALGNPGPLGLGAFALTTFMLSVFNAGSNLIDPKLEAVILPVALFYGGAAQFAAGMWEFRINNTFGATAFTSYGAFWMSFAGYVYVVVPTIAATEHAKQATGLFLLAWFIFTLYMNVAAYRTSRILFILFSVLNITFLLLIIGNLTNTPVVVNIGGWFGIVTAFTAWYGSASVVINVTWRKSVLPIGVYIPSPVKDSHA</sequence>
<comment type="similarity">
    <text evidence="2">Belongs to the acetate uptake transporter (AceTr) (TC 2.A.96) family.</text>
</comment>
<keyword evidence="4 6" id="KW-1133">Transmembrane helix</keyword>
<feature type="transmembrane region" description="Helical" evidence="6">
    <location>
        <begin position="123"/>
        <end position="142"/>
    </location>
</feature>
<evidence type="ECO:0000256" key="6">
    <source>
        <dbReference type="SAM" id="Phobius"/>
    </source>
</evidence>
<dbReference type="InterPro" id="IPR000791">
    <property type="entry name" value="Gpr1/Fun34/SatP-like"/>
</dbReference>
<organism evidence="7 8">
    <name type="scientific">Adineta ricciae</name>
    <name type="common">Rotifer</name>
    <dbReference type="NCBI Taxonomy" id="249248"/>
    <lineage>
        <taxon>Eukaryota</taxon>
        <taxon>Metazoa</taxon>
        <taxon>Spiralia</taxon>
        <taxon>Gnathifera</taxon>
        <taxon>Rotifera</taxon>
        <taxon>Eurotatoria</taxon>
        <taxon>Bdelloidea</taxon>
        <taxon>Adinetida</taxon>
        <taxon>Adinetidae</taxon>
        <taxon>Adineta</taxon>
    </lineage>
</organism>
<comment type="caution">
    <text evidence="7">The sequence shown here is derived from an EMBL/GenBank/DDBJ whole genome shotgun (WGS) entry which is preliminary data.</text>
</comment>
<dbReference type="GO" id="GO:0015123">
    <property type="term" value="F:acetate transmembrane transporter activity"/>
    <property type="evidence" value="ECO:0007669"/>
    <property type="project" value="TreeGrafter"/>
</dbReference>
<keyword evidence="5 6" id="KW-0472">Membrane</keyword>
<name>A0A815AQM1_ADIRI</name>
<dbReference type="NCBIfam" id="NF038013">
    <property type="entry name" value="AceTr_1"/>
    <property type="match status" value="1"/>
</dbReference>
<dbReference type="OrthoDB" id="3648309at2759"/>
<protein>
    <submittedName>
        <fullName evidence="7">Uncharacterized protein</fullName>
    </submittedName>
</protein>
<evidence type="ECO:0000256" key="5">
    <source>
        <dbReference type="ARBA" id="ARBA00023136"/>
    </source>
</evidence>
<evidence type="ECO:0000256" key="3">
    <source>
        <dbReference type="ARBA" id="ARBA00022692"/>
    </source>
</evidence>
<dbReference type="PANTHER" id="PTHR31123">
    <property type="entry name" value="ACCUMULATION OF DYADS PROTEIN 2-RELATED"/>
    <property type="match status" value="1"/>
</dbReference>
<evidence type="ECO:0000256" key="2">
    <source>
        <dbReference type="ARBA" id="ARBA00005587"/>
    </source>
</evidence>
<keyword evidence="3 6" id="KW-0812">Transmembrane</keyword>
<feature type="transmembrane region" description="Helical" evidence="6">
    <location>
        <begin position="211"/>
        <end position="233"/>
    </location>
</feature>
<dbReference type="PANTHER" id="PTHR31123:SF1">
    <property type="entry name" value="ACCUMULATION OF DYADS PROTEIN 2-RELATED"/>
    <property type="match status" value="1"/>
</dbReference>
<evidence type="ECO:0000256" key="4">
    <source>
        <dbReference type="ARBA" id="ARBA00022989"/>
    </source>
</evidence>
<evidence type="ECO:0000313" key="7">
    <source>
        <dbReference type="EMBL" id="CAF1260259.1"/>
    </source>
</evidence>
<dbReference type="GO" id="GO:0005886">
    <property type="term" value="C:plasma membrane"/>
    <property type="evidence" value="ECO:0007669"/>
    <property type="project" value="TreeGrafter"/>
</dbReference>
<dbReference type="InterPro" id="IPR051633">
    <property type="entry name" value="AceTr"/>
</dbReference>
<evidence type="ECO:0000256" key="1">
    <source>
        <dbReference type="ARBA" id="ARBA00004141"/>
    </source>
</evidence>
<gene>
    <name evidence="7" type="ORF">EDS130_LOCUS28475</name>
</gene>
<dbReference type="AlphaFoldDB" id="A0A815AQM1"/>
<proteinExistence type="inferred from homology"/>
<dbReference type="EMBL" id="CAJNOJ010000185">
    <property type="protein sequence ID" value="CAF1260259.1"/>
    <property type="molecule type" value="Genomic_DNA"/>
</dbReference>
<comment type="subcellular location">
    <subcellularLocation>
        <location evidence="1">Membrane</location>
        <topology evidence="1">Multi-pass membrane protein</topology>
    </subcellularLocation>
</comment>
<feature type="transmembrane region" description="Helical" evidence="6">
    <location>
        <begin position="179"/>
        <end position="199"/>
    </location>
</feature>
<evidence type="ECO:0000313" key="8">
    <source>
        <dbReference type="Proteomes" id="UP000663852"/>
    </source>
</evidence>
<accession>A0A815AQM1</accession>
<dbReference type="Pfam" id="PF01184">
    <property type="entry name" value="Gpr1_Fun34_YaaH"/>
    <property type="match status" value="1"/>
</dbReference>
<dbReference type="Proteomes" id="UP000663852">
    <property type="component" value="Unassembled WGS sequence"/>
</dbReference>
<feature type="transmembrane region" description="Helical" evidence="6">
    <location>
        <begin position="61"/>
        <end position="80"/>
    </location>
</feature>
<feature type="transmembrane region" description="Helical" evidence="6">
    <location>
        <begin position="154"/>
        <end position="173"/>
    </location>
</feature>